<keyword evidence="3" id="KW-1185">Reference proteome</keyword>
<gene>
    <name evidence="2" type="ORF">GCM10007301_47880</name>
</gene>
<feature type="region of interest" description="Disordered" evidence="1">
    <location>
        <begin position="617"/>
        <end position="639"/>
    </location>
</feature>
<dbReference type="RefSeq" id="WP_188583399.1">
    <property type="nucleotide sequence ID" value="NZ_BMCT01000009.1"/>
</dbReference>
<dbReference type="EMBL" id="BMCT01000009">
    <property type="protein sequence ID" value="GGF82210.1"/>
    <property type="molecule type" value="Genomic_DNA"/>
</dbReference>
<feature type="region of interest" description="Disordered" evidence="1">
    <location>
        <begin position="1"/>
        <end position="47"/>
    </location>
</feature>
<feature type="compositionally biased region" description="Low complexity" evidence="1">
    <location>
        <begin position="617"/>
        <end position="627"/>
    </location>
</feature>
<evidence type="ECO:0000313" key="3">
    <source>
        <dbReference type="Proteomes" id="UP000606044"/>
    </source>
</evidence>
<organism evidence="2 3">
    <name type="scientific">Azorhizobium oxalatiphilum</name>
    <dbReference type="NCBI Taxonomy" id="980631"/>
    <lineage>
        <taxon>Bacteria</taxon>
        <taxon>Pseudomonadati</taxon>
        <taxon>Pseudomonadota</taxon>
        <taxon>Alphaproteobacteria</taxon>
        <taxon>Hyphomicrobiales</taxon>
        <taxon>Xanthobacteraceae</taxon>
        <taxon>Azorhizobium</taxon>
    </lineage>
</organism>
<evidence type="ECO:0000256" key="1">
    <source>
        <dbReference type="SAM" id="MobiDB-lite"/>
    </source>
</evidence>
<dbReference type="AlphaFoldDB" id="A0A917CBA5"/>
<sequence length="1150" mass="119069">MASDLPPGFSLDPVQSAGPPVSYPALTGGSGTADLPPGFTLDEPEGNGIDTMSGFNAAFQGLPDAPTPPKTGTWNNATAGLNEAIYTVAGAPVDLARGAINLGIRGVNAATGSEVPPLYPGVGGSEWFARQFERVGVNNPADVQPANSGERVARAAGQGVGYAIAPEAALAGLTRAGAVAPAAGEVLGKVLGRSATAGDVAANAIVGGVSGAGAGTAGEVLPEEYRPLAETVGGLLGGVAGAGAVALPGAAREAGRVVGEFSAPLTASGRQQMAANTLRSAATDLPLAREALENAPVELVGGSRPTTFQMTGDMGLGGLERVAATRAPEAFNARRAEQNSARVGALEGIQPGGHAEAVVGTLRQTLADIDAATGAAESLALRRARSATHDLGATGTPEGYGADMAAMAQPRVDQARAAAQGSVDALGGRGTPEGYGAQAREALSSARQEAKVREDALWDAVDPGGTLNLPAGGTREAVIAILKDRSPAGAPFSAVEKQMFQTALRFREVIPFKDIREFRTWLNNAMSKELSENGRTQAYGRMSRVRGAVENDIEGAVAARAEQEAQAIASGAMREEDSLLSLLTRWRDGWQQQQASWGATGTAVGPDGTGGAGGFSGARRGASQGRGQFSDAAGDQGVSGRDIPAQPVEANFDDGAAGRLSTASAATRQRAQTFDEGSVGQALQPGSRQDTYRLRDANVPSQFFTGGADSFQRIQEFRKAAGDGAALVTLRDYAVSSLRQAATRPDGTLDPNRYASWMRQHANGLRAFPELVKEMGTAAKASRALDEAALFPQGTLNSEVGGQVFKAGPTGYEAATRFINGVGDQRAQALVQDYALSTLRKAAELPDGTLDPSKVAQWRAKHSDALRALPEVDRLLAEPVRAAEVMAQAAIDRKVALDQFQQGAVGKLLGIDDPADVTRTIGSLFGRQDAAKQMAQLANQVRANPEAKEGLRKAVVDYINGRFVSNTEAGTSQQGLLKADQFQTFVRQNRPALRHVMSQEEINLLSAIAADLQRANRSITAVELPGQSNTAQDLAGMAKQSQQPMSWLGQFVLHASTMAPGAAAGTALFGPAGTVLGAIGGGAAAKTIGTFRARGLAQVDDIVKEAMLNPELAKTLLAQAPRKPTQREMITFQQRVMRALGGTQAIEEDR</sequence>
<reference evidence="2" key="1">
    <citation type="journal article" date="2014" name="Int. J. Syst. Evol. Microbiol.">
        <title>Complete genome sequence of Corynebacterium casei LMG S-19264T (=DSM 44701T), isolated from a smear-ripened cheese.</title>
        <authorList>
            <consortium name="US DOE Joint Genome Institute (JGI-PGF)"/>
            <person name="Walter F."/>
            <person name="Albersmeier A."/>
            <person name="Kalinowski J."/>
            <person name="Ruckert C."/>
        </authorList>
    </citation>
    <scope>NUCLEOTIDE SEQUENCE</scope>
    <source>
        <strain evidence="2">CCM 7897</strain>
    </source>
</reference>
<evidence type="ECO:0000313" key="2">
    <source>
        <dbReference type="EMBL" id="GGF82210.1"/>
    </source>
</evidence>
<proteinExistence type="predicted"/>
<name>A0A917CBA5_9HYPH</name>
<comment type="caution">
    <text evidence="2">The sequence shown here is derived from an EMBL/GenBank/DDBJ whole genome shotgun (WGS) entry which is preliminary data.</text>
</comment>
<dbReference type="Proteomes" id="UP000606044">
    <property type="component" value="Unassembled WGS sequence"/>
</dbReference>
<accession>A0A917CBA5</accession>
<reference evidence="2" key="2">
    <citation type="submission" date="2020-09" db="EMBL/GenBank/DDBJ databases">
        <authorList>
            <person name="Sun Q."/>
            <person name="Sedlacek I."/>
        </authorList>
    </citation>
    <scope>NUCLEOTIDE SEQUENCE</scope>
    <source>
        <strain evidence="2">CCM 7897</strain>
    </source>
</reference>
<protein>
    <submittedName>
        <fullName evidence="2">Uncharacterized protein</fullName>
    </submittedName>
</protein>